<dbReference type="RefSeq" id="WP_121826428.1">
    <property type="nucleotide sequence ID" value="NC_022785.1"/>
</dbReference>
<dbReference type="Pfam" id="PF02771">
    <property type="entry name" value="Acyl-CoA_dh_N"/>
    <property type="match status" value="1"/>
</dbReference>
<gene>
    <name evidence="8" type="ORF">D3C57_145260</name>
</gene>
<comment type="caution">
    <text evidence="8">The sequence shown here is derived from an EMBL/GenBank/DDBJ whole genome shotgun (WGS) entry which is preliminary data.</text>
</comment>
<dbReference type="InterPro" id="IPR009075">
    <property type="entry name" value="AcylCo_DH/oxidase_C"/>
</dbReference>
<dbReference type="EMBL" id="QYCY01000004">
    <property type="protein sequence ID" value="RLV71897.1"/>
    <property type="molecule type" value="Genomic_DNA"/>
</dbReference>
<evidence type="ECO:0000256" key="4">
    <source>
        <dbReference type="ARBA" id="ARBA00022827"/>
    </source>
</evidence>
<organism evidence="8 9">
    <name type="scientific">Streptomyces rapamycinicus (strain ATCC 29253 / DSM 41530 / NRRL 5491 / AYB-994)</name>
    <name type="common">Streptomyces hygroscopicus (strain ATCC 29253)</name>
    <dbReference type="NCBI Taxonomy" id="1343740"/>
    <lineage>
        <taxon>Bacteria</taxon>
        <taxon>Bacillati</taxon>
        <taxon>Actinomycetota</taxon>
        <taxon>Actinomycetes</taxon>
        <taxon>Kitasatosporales</taxon>
        <taxon>Streptomycetaceae</taxon>
        <taxon>Streptomyces</taxon>
        <taxon>Streptomyces violaceusniger group</taxon>
    </lineage>
</organism>
<keyword evidence="3" id="KW-0285">Flavoprotein</keyword>
<dbReference type="Proteomes" id="UP000281594">
    <property type="component" value="Unassembled WGS sequence"/>
</dbReference>
<dbReference type="STRING" id="1343740.M271_49520"/>
<comment type="similarity">
    <text evidence="2">Belongs to the acyl-CoA dehydrogenase family.</text>
</comment>
<feature type="domain" description="Acyl-CoA dehydrogenase/oxidase C-terminal" evidence="6">
    <location>
        <begin position="229"/>
        <end position="371"/>
    </location>
</feature>
<evidence type="ECO:0000256" key="5">
    <source>
        <dbReference type="ARBA" id="ARBA00023002"/>
    </source>
</evidence>
<proteinExistence type="inferred from homology"/>
<evidence type="ECO:0000256" key="1">
    <source>
        <dbReference type="ARBA" id="ARBA00001974"/>
    </source>
</evidence>
<dbReference type="Gene3D" id="1.20.140.10">
    <property type="entry name" value="Butyryl-CoA Dehydrogenase, subunit A, domain 3"/>
    <property type="match status" value="1"/>
</dbReference>
<name>A0A3L8QX92_STRRN</name>
<dbReference type="InterPro" id="IPR013786">
    <property type="entry name" value="AcylCoA_DH/ox_N"/>
</dbReference>
<keyword evidence="5" id="KW-0560">Oxidoreductase</keyword>
<accession>A0A3L8QX92</accession>
<sequence length="377" mass="39578">MSAVSDRNDGHEELRKAVRAFLNNASPSSEVRRLMATAEGYDPDVWRRLADELGLVGLIVPERFGGAGAGAAELAVVMAEMGRTLLCSPYLSSAVLAPAVLLESGDEAACAELLPGIADGSTLGTLAVAEDNADIRDFDAIRTTARADGDRYLVHGTKERVSDGCTAGLLLTVARTDKGLSLFAAEPEGAEREPLPALDPTRKLARVDFDGTPARLIGAEGAAAAALGRALDLGTVALAAEQAGGAERCLELSVEYAKTREQFGRPIGAFQAIKHKCAELLHEVESAKAAARDAARLWSDPTTGEQGLAASVAGAYCSEAYVHAAAETIQIHGGIGFTWEHDAHLYLRRARSSALLLGSTSWHLERVAEDIGLVPTA</sequence>
<dbReference type="CDD" id="cd00567">
    <property type="entry name" value="ACAD"/>
    <property type="match status" value="1"/>
</dbReference>
<feature type="domain" description="Acyl-CoA dehydrogenase/oxidase N-terminal" evidence="7">
    <location>
        <begin position="9"/>
        <end position="120"/>
    </location>
</feature>
<comment type="cofactor">
    <cofactor evidence="1">
        <name>FAD</name>
        <dbReference type="ChEBI" id="CHEBI:57692"/>
    </cofactor>
</comment>
<dbReference type="InterPro" id="IPR037069">
    <property type="entry name" value="AcylCoA_DH/ox_N_sf"/>
</dbReference>
<evidence type="ECO:0000256" key="3">
    <source>
        <dbReference type="ARBA" id="ARBA00022630"/>
    </source>
</evidence>
<evidence type="ECO:0000259" key="7">
    <source>
        <dbReference type="Pfam" id="PF02771"/>
    </source>
</evidence>
<dbReference type="InterPro" id="IPR036250">
    <property type="entry name" value="AcylCo_DH-like_C"/>
</dbReference>
<evidence type="ECO:0000256" key="2">
    <source>
        <dbReference type="ARBA" id="ARBA00009347"/>
    </source>
</evidence>
<dbReference type="Pfam" id="PF00441">
    <property type="entry name" value="Acyl-CoA_dh_1"/>
    <property type="match status" value="1"/>
</dbReference>
<dbReference type="SUPFAM" id="SSF47203">
    <property type="entry name" value="Acyl-CoA dehydrogenase C-terminal domain-like"/>
    <property type="match status" value="1"/>
</dbReference>
<dbReference type="PANTHER" id="PTHR43884:SF20">
    <property type="entry name" value="ACYL-COA DEHYDROGENASE FADE28"/>
    <property type="match status" value="1"/>
</dbReference>
<dbReference type="GO" id="GO:0003995">
    <property type="term" value="F:acyl-CoA dehydrogenase activity"/>
    <property type="evidence" value="ECO:0007669"/>
    <property type="project" value="TreeGrafter"/>
</dbReference>
<evidence type="ECO:0000313" key="8">
    <source>
        <dbReference type="EMBL" id="RLV71897.1"/>
    </source>
</evidence>
<dbReference type="PANTHER" id="PTHR43884">
    <property type="entry name" value="ACYL-COA DEHYDROGENASE"/>
    <property type="match status" value="1"/>
</dbReference>
<dbReference type="Gene3D" id="2.40.110.10">
    <property type="entry name" value="Butyryl-CoA Dehydrogenase, subunit A, domain 2"/>
    <property type="match status" value="1"/>
</dbReference>
<dbReference type="SUPFAM" id="SSF56645">
    <property type="entry name" value="Acyl-CoA dehydrogenase NM domain-like"/>
    <property type="match status" value="1"/>
</dbReference>
<evidence type="ECO:0000313" key="9">
    <source>
        <dbReference type="Proteomes" id="UP000281594"/>
    </source>
</evidence>
<evidence type="ECO:0000259" key="6">
    <source>
        <dbReference type="Pfam" id="PF00441"/>
    </source>
</evidence>
<dbReference type="Gene3D" id="1.10.540.10">
    <property type="entry name" value="Acyl-CoA dehydrogenase/oxidase, N-terminal domain"/>
    <property type="match status" value="1"/>
</dbReference>
<reference evidence="8 9" key="1">
    <citation type="journal article" date="2018" name="J. Biol. Chem.">
        <title>Discovery of the actinoplanic acid pathway in Streptomyces rapamycinicus reveals a genetically conserved synergism with rapamycin.</title>
        <authorList>
            <person name="Mrak P."/>
            <person name="Krastel P."/>
            <person name="Pivk Lukancic P."/>
            <person name="Tao J."/>
            <person name="Pistorius D."/>
            <person name="Moore C.M."/>
        </authorList>
    </citation>
    <scope>NUCLEOTIDE SEQUENCE [LARGE SCALE GENOMIC DNA]</scope>
    <source>
        <strain evidence="8 9">NRRL 5491</strain>
    </source>
</reference>
<dbReference type="GO" id="GO:0050660">
    <property type="term" value="F:flavin adenine dinucleotide binding"/>
    <property type="evidence" value="ECO:0007669"/>
    <property type="project" value="InterPro"/>
</dbReference>
<protein>
    <submittedName>
        <fullName evidence="8">Acyl-CoA dehydrogenase</fullName>
    </submittedName>
</protein>
<dbReference type="AlphaFoldDB" id="A0A3L8QX92"/>
<dbReference type="InterPro" id="IPR009100">
    <property type="entry name" value="AcylCoA_DH/oxidase_NM_dom_sf"/>
</dbReference>
<keyword evidence="4" id="KW-0274">FAD</keyword>
<dbReference type="InterPro" id="IPR046373">
    <property type="entry name" value="Acyl-CoA_Oxase/DH_mid-dom_sf"/>
</dbReference>